<dbReference type="InterPro" id="IPR014820">
    <property type="entry name" value="PriCT_1"/>
</dbReference>
<dbReference type="InterPro" id="IPR039459">
    <property type="entry name" value="RepB-like_DNA_primase_dom"/>
</dbReference>
<evidence type="ECO:0000313" key="3">
    <source>
        <dbReference type="Proteomes" id="UP000318212"/>
    </source>
</evidence>
<dbReference type="SMART" id="SM00942">
    <property type="entry name" value="PriCT_1"/>
    <property type="match status" value="1"/>
</dbReference>
<dbReference type="Gene3D" id="3.30.70.1790">
    <property type="entry name" value="RepB DNA-primase, N-terminal domain"/>
    <property type="match status" value="1"/>
</dbReference>
<dbReference type="OrthoDB" id="8905164at2"/>
<dbReference type="AlphaFoldDB" id="A0A507ZXC0"/>
<keyword evidence="3" id="KW-1185">Reference proteome</keyword>
<proteinExistence type="predicted"/>
<sequence length="395" mass="42849">MDTIKIEMAERFLGALSGDSVHTFQTFDDAKSGQRGLTRVLHGPLRRLASRLVGINERGGGVFCMVNRGDGSGRRAANVVAARALFVDLDGAPLAPVMAAPIPPRIVVESSPGKWHAYWPVADMPLEPFSAAQKALAAKFGGDAKVFDRSRVMRLPGFLHWKAAPCLSRLIECDDHPLTWTEMAEAFGLSRNLNLPQQIQRGARNETLFRLARSGAAKGIPKGVQLTKLREVNATRCEQPLSDAELRQIVSSGYKAASDGSVAIPLAALDGEPYKALDDASRTLLLLAYRKADGFKPFPLVWSELREWFSREKTFIAVRRRLVQSGLLTVAEPAQVAMPRKGRGPRPTFYRLAIPPKSAPYSTSPIPPLTALPEALQAIGIEGRGEGTTPKGAAT</sequence>
<organism evidence="2 3">
    <name type="scientific">Marilutibacter aestuarii</name>
    <dbReference type="NCBI Taxonomy" id="1706195"/>
    <lineage>
        <taxon>Bacteria</taxon>
        <taxon>Pseudomonadati</taxon>
        <taxon>Pseudomonadota</taxon>
        <taxon>Gammaproteobacteria</taxon>
        <taxon>Lysobacterales</taxon>
        <taxon>Lysobacteraceae</taxon>
        <taxon>Marilutibacter</taxon>
    </lineage>
</organism>
<evidence type="ECO:0000259" key="1">
    <source>
        <dbReference type="SMART" id="SM00942"/>
    </source>
</evidence>
<protein>
    <recommendedName>
        <fullName evidence="1">Primase C-terminal 1 domain-containing protein</fullName>
    </recommendedName>
</protein>
<evidence type="ECO:0000313" key="2">
    <source>
        <dbReference type="EMBL" id="TQD42370.1"/>
    </source>
</evidence>
<dbReference type="EMBL" id="VICE01000108">
    <property type="protein sequence ID" value="TQD42370.1"/>
    <property type="molecule type" value="Genomic_DNA"/>
</dbReference>
<reference evidence="2 3" key="1">
    <citation type="submission" date="2019-06" db="EMBL/GenBank/DDBJ databases">
        <title>Lysobacter alkalisoli sp. nov. isolated from saline soil.</title>
        <authorList>
            <person name="Sun J.-Q."/>
            <person name="Xu L."/>
        </authorList>
    </citation>
    <scope>NUCLEOTIDE SEQUENCE [LARGE SCALE GENOMIC DNA]</scope>
    <source>
        <strain evidence="2 3">JCM 31130</strain>
    </source>
</reference>
<accession>A0A507ZXC0</accession>
<dbReference type="Proteomes" id="UP000318212">
    <property type="component" value="Unassembled WGS sequence"/>
</dbReference>
<dbReference type="Pfam" id="PF08708">
    <property type="entry name" value="PriCT_1"/>
    <property type="match status" value="1"/>
</dbReference>
<dbReference type="Pfam" id="PF16793">
    <property type="entry name" value="RepB_primase"/>
    <property type="match status" value="1"/>
</dbReference>
<gene>
    <name evidence="2" type="ORF">FKV25_11845</name>
</gene>
<feature type="domain" description="Primase C-terminal 1" evidence="1">
    <location>
        <begin position="193"/>
        <end position="259"/>
    </location>
</feature>
<comment type="caution">
    <text evidence="2">The sequence shown here is derived from an EMBL/GenBank/DDBJ whole genome shotgun (WGS) entry which is preliminary data.</text>
</comment>
<name>A0A507ZXC0_9GAMM</name>
<dbReference type="RefSeq" id="WP_141519006.1">
    <property type="nucleotide sequence ID" value="NZ_VICE01000108.1"/>
</dbReference>